<evidence type="ECO:0000256" key="4">
    <source>
        <dbReference type="ARBA" id="ARBA00023027"/>
    </source>
</evidence>
<dbReference type="OrthoDB" id="310895at2759"/>
<dbReference type="Pfam" id="PF00171">
    <property type="entry name" value="Aldedh"/>
    <property type="match status" value="1"/>
</dbReference>
<comment type="subunit">
    <text evidence="2">Homotetramer.</text>
</comment>
<dbReference type="InterPro" id="IPR029510">
    <property type="entry name" value="Ald_DH_CS_GLU"/>
</dbReference>
<dbReference type="FunFam" id="3.40.309.10:FF:000018">
    <property type="entry name" value="Alpha-aminoadipic semialdehyde dehydrogenase"/>
    <property type="match status" value="1"/>
</dbReference>
<dbReference type="EC" id="1.2.1.3" evidence="5"/>
<evidence type="ECO:0000256" key="7">
    <source>
        <dbReference type="RuleBase" id="RU003345"/>
    </source>
</evidence>
<comment type="similarity">
    <text evidence="1 7">Belongs to the aldehyde dehydrogenase family.</text>
</comment>
<dbReference type="InterPro" id="IPR016161">
    <property type="entry name" value="Ald_DH/histidinol_DH"/>
</dbReference>
<dbReference type="InterPro" id="IPR016162">
    <property type="entry name" value="Ald_DH_N"/>
</dbReference>
<keyword evidence="3 7" id="KW-0560">Oxidoreductase</keyword>
<protein>
    <recommendedName>
        <fullName evidence="5">aldehyde dehydrogenase (NAD(+))</fullName>
        <ecNumber evidence="5">1.2.1.3</ecNumber>
    </recommendedName>
</protein>
<evidence type="ECO:0000256" key="6">
    <source>
        <dbReference type="PROSITE-ProRule" id="PRU10007"/>
    </source>
</evidence>
<name>A0A0D6EN76_SPOSA</name>
<reference evidence="10" key="1">
    <citation type="submission" date="2015-02" db="EMBL/GenBank/DDBJ databases">
        <authorList>
            <person name="Gon?alves P."/>
        </authorList>
    </citation>
    <scope>NUCLEOTIDE SEQUENCE [LARGE SCALE GENOMIC DNA]</scope>
</reference>
<dbReference type="AlphaFoldDB" id="A0A0D6EN76"/>
<keyword evidence="4" id="KW-0520">NAD</keyword>
<dbReference type="InterPro" id="IPR015590">
    <property type="entry name" value="Aldehyde_DH_dom"/>
</dbReference>
<proteinExistence type="inferred from homology"/>
<dbReference type="Gene3D" id="3.40.309.10">
    <property type="entry name" value="Aldehyde Dehydrogenase, Chain A, domain 2"/>
    <property type="match status" value="1"/>
</dbReference>
<evidence type="ECO:0000256" key="2">
    <source>
        <dbReference type="ARBA" id="ARBA00011881"/>
    </source>
</evidence>
<sequence>MLRLRHPLHASLASRSLSTRAASVLSSLQLPTNGSPIPGVYHSHWTGAGPLQQSKNPATGEILGHVQTASPEDVEQTLAASRAAYRSWRHVAPPKRGEVLRQIRNALQDNIDDLGKLVSLEMGKVLSEGKGEVQEFVDECDLAVGLSRSIGGTVVASEREKHFITEVANPLGVVGVVTAFNFPVAVYGWNLALSFITGNATVWKPAPTAPLTAIATTKIIQSVLEANKLNGALASLLCGGGEVGETLVDDRRVDLLSFTGSEARGREVGMKVAGRFGKSLLELGGNNAAIVLPDANLPLALRAVTFAALGTSGQRCTSTRRLFLHSSIASHFLTSLVGAYQSVSARMGDPLDPNTLVGPLHSRDGVKRFEVAMKEVREQGGEVLVGGEVIKMEGALQGGNWVDPTVVLVRDREKCEIMKRETFAPILFVSTFDTLEEAIELNNSVEQGLSSSLFTRDMASAFQFIGPAGSDCGIVNVNSSTSGAEIGAPFGVPGGVGVKFDV</sequence>
<evidence type="ECO:0000259" key="8">
    <source>
        <dbReference type="Pfam" id="PF00171"/>
    </source>
</evidence>
<evidence type="ECO:0000313" key="10">
    <source>
        <dbReference type="Proteomes" id="UP000243876"/>
    </source>
</evidence>
<dbReference type="SUPFAM" id="SSF53720">
    <property type="entry name" value="ALDH-like"/>
    <property type="match status" value="1"/>
</dbReference>
<evidence type="ECO:0000256" key="3">
    <source>
        <dbReference type="ARBA" id="ARBA00023002"/>
    </source>
</evidence>
<accession>A0A0D6EN76</accession>
<evidence type="ECO:0000313" key="9">
    <source>
        <dbReference type="EMBL" id="CEQ41429.1"/>
    </source>
</evidence>
<organism evidence="9 10">
    <name type="scientific">Sporidiobolus salmonicolor</name>
    <name type="common">Yeast-like fungus</name>
    <name type="synonym">Sporobolomyces salmonicolor</name>
    <dbReference type="NCBI Taxonomy" id="5005"/>
    <lineage>
        <taxon>Eukaryota</taxon>
        <taxon>Fungi</taxon>
        <taxon>Dikarya</taxon>
        <taxon>Basidiomycota</taxon>
        <taxon>Pucciniomycotina</taxon>
        <taxon>Microbotryomycetes</taxon>
        <taxon>Sporidiobolales</taxon>
        <taxon>Sporidiobolaceae</taxon>
        <taxon>Sporobolomyces</taxon>
    </lineage>
</organism>
<dbReference type="PANTHER" id="PTHR43521">
    <property type="entry name" value="ALPHA-AMINOADIPIC SEMIALDEHYDE DEHYDROGENASE"/>
    <property type="match status" value="1"/>
</dbReference>
<dbReference type="PANTHER" id="PTHR43521:SF1">
    <property type="entry name" value="ALPHA-AMINOADIPIC SEMIALDEHYDE DEHYDROGENASE"/>
    <property type="match status" value="1"/>
</dbReference>
<dbReference type="PROSITE" id="PS00687">
    <property type="entry name" value="ALDEHYDE_DEHYDR_GLU"/>
    <property type="match status" value="1"/>
</dbReference>
<dbReference type="Proteomes" id="UP000243876">
    <property type="component" value="Unassembled WGS sequence"/>
</dbReference>
<dbReference type="InterPro" id="IPR016163">
    <property type="entry name" value="Ald_DH_C"/>
</dbReference>
<keyword evidence="10" id="KW-1185">Reference proteome</keyword>
<feature type="active site" evidence="6">
    <location>
        <position position="282"/>
    </location>
</feature>
<dbReference type="EMBL" id="CENE01000014">
    <property type="protein sequence ID" value="CEQ41429.1"/>
    <property type="molecule type" value="Genomic_DNA"/>
</dbReference>
<dbReference type="GO" id="GO:0004029">
    <property type="term" value="F:aldehyde dehydrogenase (NAD+) activity"/>
    <property type="evidence" value="ECO:0007669"/>
    <property type="project" value="UniProtKB-EC"/>
</dbReference>
<dbReference type="Gene3D" id="3.40.605.10">
    <property type="entry name" value="Aldehyde Dehydrogenase, Chain A, domain 1"/>
    <property type="match status" value="1"/>
</dbReference>
<feature type="domain" description="Aldehyde dehydrogenase" evidence="8">
    <location>
        <begin position="53"/>
        <end position="491"/>
    </location>
</feature>
<dbReference type="InterPro" id="IPR044638">
    <property type="entry name" value="ALDH7A1-like"/>
</dbReference>
<evidence type="ECO:0000256" key="5">
    <source>
        <dbReference type="ARBA" id="ARBA00024226"/>
    </source>
</evidence>
<gene>
    <name evidence="9" type="primary">SPOSA6832_03149</name>
</gene>
<evidence type="ECO:0000256" key="1">
    <source>
        <dbReference type="ARBA" id="ARBA00009986"/>
    </source>
</evidence>